<evidence type="ECO:0000313" key="2">
    <source>
        <dbReference type="EMBL" id="CAB5219395.1"/>
    </source>
</evidence>
<sequence length="96" mass="10238">MLPYIEHNQLTPYYEAEMRKRGHQQAVGGYSGMGYWFMGYPAYIAALQGTTNPSIATPTELDQAQPDQDSKMNGAISEAGADTAGYNSGASGIAAN</sequence>
<proteinExistence type="predicted"/>
<feature type="compositionally biased region" description="Polar residues" evidence="1">
    <location>
        <begin position="54"/>
        <end position="67"/>
    </location>
</feature>
<reference evidence="2" key="1">
    <citation type="submission" date="2020-05" db="EMBL/GenBank/DDBJ databases">
        <authorList>
            <person name="Chiriac C."/>
            <person name="Salcher M."/>
            <person name="Ghai R."/>
            <person name="Kavagutti S V."/>
        </authorList>
    </citation>
    <scope>NUCLEOTIDE SEQUENCE</scope>
</reference>
<dbReference type="EMBL" id="LR798267">
    <property type="protein sequence ID" value="CAB5219395.1"/>
    <property type="molecule type" value="Genomic_DNA"/>
</dbReference>
<name>A0A6J7WRK2_9CAUD</name>
<protein>
    <submittedName>
        <fullName evidence="2">Uncharacterized protein</fullName>
    </submittedName>
</protein>
<gene>
    <name evidence="2" type="ORF">UFOVP221_66</name>
</gene>
<evidence type="ECO:0000256" key="1">
    <source>
        <dbReference type="SAM" id="MobiDB-lite"/>
    </source>
</evidence>
<accession>A0A6J7WRK2</accession>
<organism evidence="2">
    <name type="scientific">uncultured Caudovirales phage</name>
    <dbReference type="NCBI Taxonomy" id="2100421"/>
    <lineage>
        <taxon>Viruses</taxon>
        <taxon>Duplodnaviria</taxon>
        <taxon>Heunggongvirae</taxon>
        <taxon>Uroviricota</taxon>
        <taxon>Caudoviricetes</taxon>
        <taxon>Peduoviridae</taxon>
        <taxon>Maltschvirus</taxon>
        <taxon>Maltschvirus maltsch</taxon>
    </lineage>
</organism>
<feature type="region of interest" description="Disordered" evidence="1">
    <location>
        <begin position="54"/>
        <end position="96"/>
    </location>
</feature>